<dbReference type="Gene3D" id="3.20.20.140">
    <property type="entry name" value="Metal-dependent hydrolases"/>
    <property type="match status" value="1"/>
</dbReference>
<dbReference type="KEGG" id="xba:C7S18_03625"/>
<evidence type="ECO:0000256" key="4">
    <source>
        <dbReference type="ARBA" id="ARBA00022490"/>
    </source>
</evidence>
<dbReference type="InterPro" id="IPR040982">
    <property type="entry name" value="DNA_pol3_finger"/>
</dbReference>
<name>A0A2P1PNA4_9GAMM</name>
<dbReference type="NCBIfam" id="TIGR00594">
    <property type="entry name" value="polc"/>
    <property type="match status" value="1"/>
</dbReference>
<dbReference type="GO" id="GO:0003887">
    <property type="term" value="F:DNA-directed DNA polymerase activity"/>
    <property type="evidence" value="ECO:0007669"/>
    <property type="project" value="UniProtKB-KW"/>
</dbReference>
<dbReference type="EC" id="2.7.7.7" evidence="2"/>
<evidence type="ECO:0000256" key="6">
    <source>
        <dbReference type="ARBA" id="ARBA00022695"/>
    </source>
</evidence>
<dbReference type="Pfam" id="PF01336">
    <property type="entry name" value="tRNA_anti-codon"/>
    <property type="match status" value="1"/>
</dbReference>
<organism evidence="11 12">
    <name type="scientific">Ahniella affigens</name>
    <dbReference type="NCBI Taxonomy" id="2021234"/>
    <lineage>
        <taxon>Bacteria</taxon>
        <taxon>Pseudomonadati</taxon>
        <taxon>Pseudomonadota</taxon>
        <taxon>Gammaproteobacteria</taxon>
        <taxon>Lysobacterales</taxon>
        <taxon>Rhodanobacteraceae</taxon>
        <taxon>Ahniella</taxon>
    </lineage>
</organism>
<dbReference type="Gene3D" id="1.10.10.1600">
    <property type="entry name" value="Bacterial DNA polymerase III alpha subunit, thumb domain"/>
    <property type="match status" value="1"/>
</dbReference>
<dbReference type="Pfam" id="PF20914">
    <property type="entry name" value="DNA_pol_IIIA_C"/>
    <property type="match status" value="1"/>
</dbReference>
<evidence type="ECO:0000256" key="3">
    <source>
        <dbReference type="ARBA" id="ARBA00019114"/>
    </source>
</evidence>
<dbReference type="InterPro" id="IPR004365">
    <property type="entry name" value="NA-bd_OB_tRNA"/>
</dbReference>
<sequence>MTRPFVHLNVHSEYSLIDSTIRVDDLARACATANMPAVALTDDSNFFALVKFYGACESAGIKPLVGCDFWVADGTEQSRVSVLAQNRAGYLRLSRVLSDAYRSRGKNDRVLVPRDRLLAEAEDVFVLLGERSDVARAADLDRASQLLSEWQRAFDDRLYVQVARLNRGATEESSNQRLLHLASRYDLPAVASNEVRFTGRDDFEAHEARVCIATSRVLNDPKRPREYTPEQYLKSPAEMAERFADLPVLVDNAVELAKRCNVELSFGKYYLPAYPVPKTHTLETFIRERAEVGLGKRLQIQPPSGDYAEPDYHERLKIELDVIVKMGFEGYFLIVADFINWAKDNGIPVGPGRGSGAGSLVAYALGITDIDPLPLDLLFERFLNPERVSMPDFDIDFCMEGRDQVIDYVGQKYGRDKVCQIITYGTMAAKAVVRDTGRVLGMSYGHVDSIAKLIPNTLGITLEGAIKESPELAARIEAEDDCATLIELAMKLEDLTRNAGKHAGGVVIAPSALTDFAPLYCVDESDGVVTQFDKDDVEKAGLVKFDFLGLRTLTIIDWAVKAINENRRRKGEPPIDINKIPAGDEKTYTLLKSGQTTAVFQLESRGMKELIRKLQPDNFEDIVALVALFRPGPLQSGMVEDFIARKHGKAEVSYPHASLEAILKPTYGVIVYQEQVMQIAQVLAGYTLGGADLLRRAMGKKKPEEMAQQRAIFEAGAKNNGVDPDRARGIFDLMEKFAEYGFNKSHSAAYAMVTYQTGWLKAHYPAEFMAAVCSSDMDNQDKLVNFLDDARAYPLNVLPPDVNESEFMFKAMSPSEIRYGLGGIKGVGQQVCEMIVEARRKTGRFTDLADLCRRIDSQKLNKRVLEALIYSGAMDSFGQTRASLMNYLPEAVKAAEQHLRNLEAGQHDMFGQSAATPTAPPIELLPEWPLIRVLNGERETLGHFLSGHPADAYKDWLKQLTTCSIGHVEQAWRSGQSQTERSRGRLELPIVLGGMVPAGLRRRGESMAFAALEDASGRIEVALYRDTLNDFGGLLSKDELVVIEGGLSPDDFSGGFQLKAKRIYTLAQALERFARGIKVKLNGVDLQFPNQLAAALKPHAGGTTPVRLTYARNGIYTELNLGQAWRVRLLPELIDKLRALPGVHELDVVLSRASSGGNSQSASSAGN</sequence>
<evidence type="ECO:0000256" key="8">
    <source>
        <dbReference type="ARBA" id="ARBA00022932"/>
    </source>
</evidence>
<dbReference type="Pfam" id="PF07733">
    <property type="entry name" value="DNA_pol3_alpha"/>
    <property type="match status" value="1"/>
</dbReference>
<evidence type="ECO:0000256" key="1">
    <source>
        <dbReference type="ARBA" id="ARBA00004496"/>
    </source>
</evidence>
<keyword evidence="4" id="KW-0963">Cytoplasm</keyword>
<dbReference type="OrthoDB" id="9803237at2"/>
<evidence type="ECO:0000256" key="2">
    <source>
        <dbReference type="ARBA" id="ARBA00012417"/>
    </source>
</evidence>
<dbReference type="RefSeq" id="WP_106890262.1">
    <property type="nucleotide sequence ID" value="NZ_CP027860.1"/>
</dbReference>
<keyword evidence="7" id="KW-0235">DNA replication</keyword>
<dbReference type="Gene3D" id="1.10.150.870">
    <property type="match status" value="1"/>
</dbReference>
<dbReference type="InterPro" id="IPR041931">
    <property type="entry name" value="DNA_pol3_alpha_thumb_dom"/>
</dbReference>
<dbReference type="AlphaFoldDB" id="A0A2P1PNA4"/>
<dbReference type="Pfam" id="PF14579">
    <property type="entry name" value="HHH_6"/>
    <property type="match status" value="1"/>
</dbReference>
<protein>
    <recommendedName>
        <fullName evidence="3">DNA polymerase III subunit alpha</fullName>
        <ecNumber evidence="2">2.7.7.7</ecNumber>
    </recommendedName>
</protein>
<comment type="catalytic activity">
    <reaction evidence="9">
        <text>DNA(n) + a 2'-deoxyribonucleoside 5'-triphosphate = DNA(n+1) + diphosphate</text>
        <dbReference type="Rhea" id="RHEA:22508"/>
        <dbReference type="Rhea" id="RHEA-COMP:17339"/>
        <dbReference type="Rhea" id="RHEA-COMP:17340"/>
        <dbReference type="ChEBI" id="CHEBI:33019"/>
        <dbReference type="ChEBI" id="CHEBI:61560"/>
        <dbReference type="ChEBI" id="CHEBI:173112"/>
        <dbReference type="EC" id="2.7.7.7"/>
    </reaction>
</comment>
<dbReference type="InterPro" id="IPR004013">
    <property type="entry name" value="PHP_dom"/>
</dbReference>
<keyword evidence="8" id="KW-0239">DNA-directed DNA polymerase</keyword>
<dbReference type="CDD" id="cd04485">
    <property type="entry name" value="DnaE_OBF"/>
    <property type="match status" value="1"/>
</dbReference>
<keyword evidence="6" id="KW-0548">Nucleotidyltransferase</keyword>
<accession>A0A2P1PNA4</accession>
<dbReference type="Pfam" id="PF17657">
    <property type="entry name" value="DNA_pol3_finger"/>
    <property type="match status" value="1"/>
</dbReference>
<dbReference type="SMART" id="SM00481">
    <property type="entry name" value="POLIIIAc"/>
    <property type="match status" value="1"/>
</dbReference>
<dbReference type="PANTHER" id="PTHR32294:SF0">
    <property type="entry name" value="DNA POLYMERASE III SUBUNIT ALPHA"/>
    <property type="match status" value="1"/>
</dbReference>
<evidence type="ECO:0000313" key="12">
    <source>
        <dbReference type="Proteomes" id="UP000241074"/>
    </source>
</evidence>
<dbReference type="NCBIfam" id="NF004226">
    <property type="entry name" value="PRK05673.1"/>
    <property type="match status" value="1"/>
</dbReference>
<keyword evidence="5" id="KW-0808">Transferase</keyword>
<feature type="domain" description="Polymerase/histidinol phosphatase N-terminal" evidence="10">
    <location>
        <begin position="6"/>
        <end position="73"/>
    </location>
</feature>
<dbReference type="GO" id="GO:0008408">
    <property type="term" value="F:3'-5' exonuclease activity"/>
    <property type="evidence" value="ECO:0007669"/>
    <property type="project" value="InterPro"/>
</dbReference>
<dbReference type="EMBL" id="CP027860">
    <property type="protein sequence ID" value="AVP96333.1"/>
    <property type="molecule type" value="Genomic_DNA"/>
</dbReference>
<dbReference type="InterPro" id="IPR048472">
    <property type="entry name" value="DNA_pol_IIIA_C"/>
</dbReference>
<proteinExistence type="predicted"/>
<dbReference type="InterPro" id="IPR029460">
    <property type="entry name" value="DNAPol_HHH"/>
</dbReference>
<evidence type="ECO:0000256" key="9">
    <source>
        <dbReference type="ARBA" id="ARBA00049244"/>
    </source>
</evidence>
<dbReference type="InterPro" id="IPR016195">
    <property type="entry name" value="Pol/histidinol_Pase-like"/>
</dbReference>
<dbReference type="InterPro" id="IPR004805">
    <property type="entry name" value="DnaE2/DnaE/PolC"/>
</dbReference>
<gene>
    <name evidence="11" type="ORF">C7S18_03625</name>
</gene>
<dbReference type="FunFam" id="1.10.150.870:FF:000001">
    <property type="entry name" value="DNA polymerase III subunit alpha"/>
    <property type="match status" value="1"/>
</dbReference>
<dbReference type="SUPFAM" id="SSF89550">
    <property type="entry name" value="PHP domain-like"/>
    <property type="match status" value="1"/>
</dbReference>
<dbReference type="InterPro" id="IPR049821">
    <property type="entry name" value="PolIIIA_DnaE1_PHP"/>
</dbReference>
<keyword evidence="12" id="KW-1185">Reference proteome</keyword>
<evidence type="ECO:0000256" key="5">
    <source>
        <dbReference type="ARBA" id="ARBA00022679"/>
    </source>
</evidence>
<evidence type="ECO:0000313" key="11">
    <source>
        <dbReference type="EMBL" id="AVP96333.1"/>
    </source>
</evidence>
<dbReference type="GO" id="GO:0006260">
    <property type="term" value="P:DNA replication"/>
    <property type="evidence" value="ECO:0007669"/>
    <property type="project" value="UniProtKB-KW"/>
</dbReference>
<dbReference type="GO" id="GO:0005737">
    <property type="term" value="C:cytoplasm"/>
    <property type="evidence" value="ECO:0007669"/>
    <property type="project" value="UniProtKB-SubCell"/>
</dbReference>
<dbReference type="PANTHER" id="PTHR32294">
    <property type="entry name" value="DNA POLYMERASE III SUBUNIT ALPHA"/>
    <property type="match status" value="1"/>
</dbReference>
<evidence type="ECO:0000256" key="7">
    <source>
        <dbReference type="ARBA" id="ARBA00022705"/>
    </source>
</evidence>
<evidence type="ECO:0000259" key="10">
    <source>
        <dbReference type="SMART" id="SM00481"/>
    </source>
</evidence>
<reference evidence="11 12" key="1">
    <citation type="submission" date="2018-03" db="EMBL/GenBank/DDBJ databases">
        <title>Ahniella affigens gen. nov., sp. nov., a gammaproteobacterium isolated from sandy soil near a stream.</title>
        <authorList>
            <person name="Ko Y."/>
            <person name="Kim J.-H."/>
        </authorList>
    </citation>
    <scope>NUCLEOTIDE SEQUENCE [LARGE SCALE GENOMIC DNA]</scope>
    <source>
        <strain evidence="11 12">D13</strain>
    </source>
</reference>
<dbReference type="CDD" id="cd07433">
    <property type="entry name" value="PHP_PolIIIA_DnaE1"/>
    <property type="match status" value="1"/>
</dbReference>
<dbReference type="InterPro" id="IPR011708">
    <property type="entry name" value="DNA_pol3_alpha_NTPase_dom"/>
</dbReference>
<dbReference type="Proteomes" id="UP000241074">
    <property type="component" value="Chromosome"/>
</dbReference>
<dbReference type="Pfam" id="PF02811">
    <property type="entry name" value="PHP"/>
    <property type="match status" value="1"/>
</dbReference>
<reference evidence="11 12" key="2">
    <citation type="submission" date="2018-03" db="EMBL/GenBank/DDBJ databases">
        <authorList>
            <person name="Keele B.F."/>
        </authorList>
    </citation>
    <scope>NUCLEOTIDE SEQUENCE [LARGE SCALE GENOMIC DNA]</scope>
    <source>
        <strain evidence="11 12">D13</strain>
    </source>
</reference>
<comment type="subcellular location">
    <subcellularLocation>
        <location evidence="1">Cytoplasm</location>
    </subcellularLocation>
</comment>
<dbReference type="GO" id="GO:0003676">
    <property type="term" value="F:nucleic acid binding"/>
    <property type="evidence" value="ECO:0007669"/>
    <property type="project" value="InterPro"/>
</dbReference>
<dbReference type="InterPro" id="IPR003141">
    <property type="entry name" value="Pol/His_phosphatase_N"/>
</dbReference>